<dbReference type="AlphaFoldDB" id="A0A656HJN7"/>
<dbReference type="EMBL" id="JH651384">
    <property type="protein sequence ID" value="EIJ35716.1"/>
    <property type="molecule type" value="Genomic_DNA"/>
</dbReference>
<dbReference type="PANTHER" id="PTHR40275">
    <property type="entry name" value="SSL7038 PROTEIN"/>
    <property type="match status" value="1"/>
</dbReference>
<evidence type="ECO:0000313" key="2">
    <source>
        <dbReference type="Proteomes" id="UP000005317"/>
    </source>
</evidence>
<dbReference type="PANTHER" id="PTHR40275:SF1">
    <property type="entry name" value="SSL7038 PROTEIN"/>
    <property type="match status" value="1"/>
</dbReference>
<accession>A0A656HJN7</accession>
<proteinExistence type="predicted"/>
<evidence type="ECO:0000313" key="1">
    <source>
        <dbReference type="EMBL" id="EIJ35716.1"/>
    </source>
</evidence>
<protein>
    <submittedName>
        <fullName evidence="1">Addiction module antidote protein</fullName>
    </submittedName>
</protein>
<organism evidence="1 2">
    <name type="scientific">Thiothrix nivea (strain ATCC 35100 / DSM 5205 / JP2)</name>
    <dbReference type="NCBI Taxonomy" id="870187"/>
    <lineage>
        <taxon>Bacteria</taxon>
        <taxon>Pseudomonadati</taxon>
        <taxon>Pseudomonadota</taxon>
        <taxon>Gammaproteobacteria</taxon>
        <taxon>Thiotrichales</taxon>
        <taxon>Thiotrichaceae</taxon>
        <taxon>Thiothrix</taxon>
    </lineage>
</organism>
<sequence length="102" mass="10933">MGTVPYSSADYLVTDEDIMEYLNAAIEDGDNSVLLLALRNVAIAKGGFAKLAEVTGLNRESLYKALSEQGNPHYGTVAAIMRGLGFRFAVMPDQGNNHLQAA</sequence>
<reference evidence="2" key="1">
    <citation type="journal article" date="2011" name="Stand. Genomic Sci.">
        <title>Genome sequence of the filamentous, gliding Thiothrix nivea neotype strain (JP2(T)).</title>
        <authorList>
            <person name="Lapidus A."/>
            <person name="Nolan M."/>
            <person name="Lucas S."/>
            <person name="Glavina Del Rio T."/>
            <person name="Tice H."/>
            <person name="Cheng J.F."/>
            <person name="Tapia R."/>
            <person name="Han C."/>
            <person name="Goodwin L."/>
            <person name="Pitluck S."/>
            <person name="Liolios K."/>
            <person name="Pagani I."/>
            <person name="Ivanova N."/>
            <person name="Huntemann M."/>
            <person name="Mavromatis K."/>
            <person name="Mikhailova N."/>
            <person name="Pati A."/>
            <person name="Chen A."/>
            <person name="Palaniappan K."/>
            <person name="Land M."/>
            <person name="Brambilla E.M."/>
            <person name="Rohde M."/>
            <person name="Abt B."/>
            <person name="Verbarg S."/>
            <person name="Goker M."/>
            <person name="Bristow J."/>
            <person name="Eisen J.A."/>
            <person name="Markowitz V."/>
            <person name="Hugenholtz P."/>
            <person name="Kyrpides N.C."/>
            <person name="Klenk H.P."/>
            <person name="Woyke T."/>
        </authorList>
    </citation>
    <scope>NUCLEOTIDE SEQUENCE [LARGE SCALE GENOMIC DNA]</scope>
    <source>
        <strain evidence="2">ATCC 35100 / DSM 5205 / JP2</strain>
    </source>
</reference>
<dbReference type="OrthoDB" id="9798416at2"/>
<keyword evidence="2" id="KW-1185">Reference proteome</keyword>
<dbReference type="Proteomes" id="UP000005317">
    <property type="component" value="Unassembled WGS sequence"/>
</dbReference>
<dbReference type="InterPro" id="IPR014057">
    <property type="entry name" value="HI1420"/>
</dbReference>
<dbReference type="RefSeq" id="WP_002709616.1">
    <property type="nucleotide sequence ID" value="NZ_JH651384.1"/>
</dbReference>
<dbReference type="NCBIfam" id="TIGR02684">
    <property type="entry name" value="dnstrm_HI1420"/>
    <property type="match status" value="1"/>
</dbReference>
<name>A0A656HJN7_THINJ</name>
<dbReference type="Pfam" id="PF21716">
    <property type="entry name" value="dnstrm_HI1420"/>
    <property type="match status" value="1"/>
</dbReference>
<gene>
    <name evidence="1" type="ORF">Thini_3194</name>
</gene>